<comment type="caution">
    <text evidence="3">The sequence shown here is derived from an EMBL/GenBank/DDBJ whole genome shotgun (WGS) entry which is preliminary data.</text>
</comment>
<keyword evidence="4" id="KW-1185">Reference proteome</keyword>
<dbReference type="PANTHER" id="PTHR35472:SF4">
    <property type="entry name" value="DUF19 DOMAIN-CONTAINING PROTEIN"/>
    <property type="match status" value="1"/>
</dbReference>
<dbReference type="InterPro" id="IPR055317">
    <property type="entry name" value="CLE14-like"/>
</dbReference>
<organism evidence="3 4">
    <name type="scientific">Hibiscus sabdariffa</name>
    <name type="common">roselle</name>
    <dbReference type="NCBI Taxonomy" id="183260"/>
    <lineage>
        <taxon>Eukaryota</taxon>
        <taxon>Viridiplantae</taxon>
        <taxon>Streptophyta</taxon>
        <taxon>Embryophyta</taxon>
        <taxon>Tracheophyta</taxon>
        <taxon>Spermatophyta</taxon>
        <taxon>Magnoliopsida</taxon>
        <taxon>eudicotyledons</taxon>
        <taxon>Gunneridae</taxon>
        <taxon>Pentapetalae</taxon>
        <taxon>rosids</taxon>
        <taxon>malvids</taxon>
        <taxon>Malvales</taxon>
        <taxon>Malvaceae</taxon>
        <taxon>Malvoideae</taxon>
        <taxon>Hibiscus</taxon>
    </lineage>
</organism>
<dbReference type="PANTHER" id="PTHR35472">
    <property type="match status" value="1"/>
</dbReference>
<proteinExistence type="predicted"/>
<accession>A0ABR2TGR0</accession>
<evidence type="ECO:0000256" key="1">
    <source>
        <dbReference type="SAM" id="MobiDB-lite"/>
    </source>
</evidence>
<evidence type="ECO:0000256" key="2">
    <source>
        <dbReference type="SAM" id="SignalP"/>
    </source>
</evidence>
<gene>
    <name evidence="3" type="ORF">V6N11_078567</name>
</gene>
<keyword evidence="2" id="KW-0732">Signal</keyword>
<feature type="chain" id="PRO_5045483382" evidence="2">
    <location>
        <begin position="27"/>
        <end position="81"/>
    </location>
</feature>
<sequence>MIIRNLKLAFIFSAIVLSSVVDLSSCRYTHTSLTTEVEGKTRAASFWTWQQHVRAPKSPGSRPSYEVSYRTVPGGPNPLHN</sequence>
<reference evidence="3 4" key="1">
    <citation type="journal article" date="2024" name="G3 (Bethesda)">
        <title>Genome assembly of Hibiscus sabdariffa L. provides insights into metabolisms of medicinal natural products.</title>
        <authorList>
            <person name="Kim T."/>
        </authorList>
    </citation>
    <scope>NUCLEOTIDE SEQUENCE [LARGE SCALE GENOMIC DNA]</scope>
    <source>
        <strain evidence="3">TK-2024</strain>
        <tissue evidence="3">Old leaves</tissue>
    </source>
</reference>
<evidence type="ECO:0000313" key="3">
    <source>
        <dbReference type="EMBL" id="KAK9036572.1"/>
    </source>
</evidence>
<protein>
    <submittedName>
        <fullName evidence="3">Uncharacterized protein</fullName>
    </submittedName>
</protein>
<dbReference type="EMBL" id="JBBPBN010000006">
    <property type="protein sequence ID" value="KAK9036572.1"/>
    <property type="molecule type" value="Genomic_DNA"/>
</dbReference>
<dbReference type="Proteomes" id="UP001396334">
    <property type="component" value="Unassembled WGS sequence"/>
</dbReference>
<evidence type="ECO:0000313" key="4">
    <source>
        <dbReference type="Proteomes" id="UP001396334"/>
    </source>
</evidence>
<feature type="signal peptide" evidence="2">
    <location>
        <begin position="1"/>
        <end position="26"/>
    </location>
</feature>
<feature type="region of interest" description="Disordered" evidence="1">
    <location>
        <begin position="56"/>
        <end position="81"/>
    </location>
</feature>
<name>A0ABR2TGR0_9ROSI</name>